<comment type="caution">
    <text evidence="2">The sequence shown here is derived from an EMBL/GenBank/DDBJ whole genome shotgun (WGS) entry which is preliminary data.</text>
</comment>
<reference evidence="2 3" key="1">
    <citation type="journal article" date="2015" name="Nature">
        <title>rRNA introns, odd ribosomes, and small enigmatic genomes across a large radiation of phyla.</title>
        <authorList>
            <person name="Brown C.T."/>
            <person name="Hug L.A."/>
            <person name="Thomas B.C."/>
            <person name="Sharon I."/>
            <person name="Castelle C.J."/>
            <person name="Singh A."/>
            <person name="Wilkins M.J."/>
            <person name="Williams K.H."/>
            <person name="Banfield J.F."/>
        </authorList>
    </citation>
    <scope>NUCLEOTIDE SEQUENCE [LARGE SCALE GENOMIC DNA]</scope>
</reference>
<evidence type="ECO:0000313" key="2">
    <source>
        <dbReference type="EMBL" id="KKS57521.1"/>
    </source>
</evidence>
<keyword evidence="1" id="KW-0472">Membrane</keyword>
<sequence length="174" mass="20239">MFWRFLLSFLIIFLAFILQIGLIVFLPTPFSFINIVFIILILNSFFNKRSSTNFFLILSAGLLSEMFAQIFGIFTFCLLTTFILFFWIAEHFVTNKTNIALGLLSIFVFFVFNFLISFFSFLLNLKFGLAINYSFLNHLQTAWTGALVNTPLILIINLFNSKFERLVKSFVIIK</sequence>
<dbReference type="Proteomes" id="UP000034837">
    <property type="component" value="Unassembled WGS sequence"/>
</dbReference>
<gene>
    <name evidence="2" type="ORF">UV20_C0001G0161</name>
</gene>
<feature type="transmembrane region" description="Helical" evidence="1">
    <location>
        <begin position="66"/>
        <end position="88"/>
    </location>
</feature>
<feature type="transmembrane region" description="Helical" evidence="1">
    <location>
        <begin position="142"/>
        <end position="159"/>
    </location>
</feature>
<feature type="transmembrane region" description="Helical" evidence="1">
    <location>
        <begin position="6"/>
        <end position="25"/>
    </location>
</feature>
<proteinExistence type="predicted"/>
<evidence type="ECO:0000313" key="3">
    <source>
        <dbReference type="Proteomes" id="UP000034837"/>
    </source>
</evidence>
<evidence type="ECO:0000256" key="1">
    <source>
        <dbReference type="SAM" id="Phobius"/>
    </source>
</evidence>
<accession>A0A0G1CG29</accession>
<keyword evidence="1" id="KW-0812">Transmembrane</keyword>
<organism evidence="2 3">
    <name type="scientific">Candidatus Magasanikbacteria bacterium GW2011_GWA2_42_32</name>
    <dbReference type="NCBI Taxonomy" id="1619039"/>
    <lineage>
        <taxon>Bacteria</taxon>
        <taxon>Candidatus Magasanikiibacteriota</taxon>
    </lineage>
</organism>
<protein>
    <submittedName>
        <fullName evidence="2">Uncharacterized protein</fullName>
    </submittedName>
</protein>
<name>A0A0G1CG29_9BACT</name>
<feature type="transmembrane region" description="Helical" evidence="1">
    <location>
        <begin position="100"/>
        <end position="122"/>
    </location>
</feature>
<dbReference type="AlphaFoldDB" id="A0A0G1CG29"/>
<keyword evidence="1" id="KW-1133">Transmembrane helix</keyword>
<dbReference type="EMBL" id="LCDO01000001">
    <property type="protein sequence ID" value="KKS57521.1"/>
    <property type="molecule type" value="Genomic_DNA"/>
</dbReference>
<feature type="transmembrane region" description="Helical" evidence="1">
    <location>
        <begin position="30"/>
        <end position="46"/>
    </location>
</feature>